<proteinExistence type="predicted"/>
<feature type="compositionally biased region" description="Basic residues" evidence="1">
    <location>
        <begin position="58"/>
        <end position="69"/>
    </location>
</feature>
<dbReference type="PANTHER" id="PTHR34464:SF3">
    <property type="entry name" value="OS09G0376300 PROTEIN"/>
    <property type="match status" value="1"/>
</dbReference>
<dbReference type="EMBL" id="CM026426">
    <property type="protein sequence ID" value="KAG0572038.1"/>
    <property type="molecule type" value="Genomic_DNA"/>
</dbReference>
<dbReference type="AlphaFoldDB" id="A0A8T0HN29"/>
<feature type="region of interest" description="Disordered" evidence="1">
    <location>
        <begin position="21"/>
        <end position="69"/>
    </location>
</feature>
<feature type="compositionally biased region" description="Basic and acidic residues" evidence="1">
    <location>
        <begin position="143"/>
        <end position="155"/>
    </location>
</feature>
<evidence type="ECO:0000313" key="3">
    <source>
        <dbReference type="Proteomes" id="UP000822688"/>
    </source>
</evidence>
<comment type="caution">
    <text evidence="2">The sequence shown here is derived from an EMBL/GenBank/DDBJ whole genome shotgun (WGS) entry which is preliminary data.</text>
</comment>
<keyword evidence="3" id="KW-1185">Reference proteome</keyword>
<protein>
    <submittedName>
        <fullName evidence="2">Uncharacterized protein</fullName>
    </submittedName>
</protein>
<name>A0A8T0HN29_CERPU</name>
<dbReference type="PANTHER" id="PTHR34464">
    <property type="entry name" value="OS09G0376300 PROTEIN"/>
    <property type="match status" value="1"/>
</dbReference>
<accession>A0A8T0HN29</accession>
<gene>
    <name evidence="2" type="ORF">KC19_VG064200</name>
</gene>
<reference evidence="2" key="1">
    <citation type="submission" date="2020-06" db="EMBL/GenBank/DDBJ databases">
        <title>WGS assembly of Ceratodon purpureus strain R40.</title>
        <authorList>
            <person name="Carey S.B."/>
            <person name="Jenkins J."/>
            <person name="Shu S."/>
            <person name="Lovell J.T."/>
            <person name="Sreedasyam A."/>
            <person name="Maumus F."/>
            <person name="Tiley G.P."/>
            <person name="Fernandez-Pozo N."/>
            <person name="Barry K."/>
            <person name="Chen C."/>
            <person name="Wang M."/>
            <person name="Lipzen A."/>
            <person name="Daum C."/>
            <person name="Saski C.A."/>
            <person name="Payton A.C."/>
            <person name="Mcbreen J.C."/>
            <person name="Conrad R.E."/>
            <person name="Kollar L.M."/>
            <person name="Olsson S."/>
            <person name="Huttunen S."/>
            <person name="Landis J.B."/>
            <person name="Wickett N.J."/>
            <person name="Johnson M.G."/>
            <person name="Rensing S.A."/>
            <person name="Grimwood J."/>
            <person name="Schmutz J."/>
            <person name="Mcdaniel S.F."/>
        </authorList>
    </citation>
    <scope>NUCLEOTIDE SEQUENCE</scope>
    <source>
        <strain evidence="2">R40</strain>
    </source>
</reference>
<evidence type="ECO:0000313" key="2">
    <source>
        <dbReference type="EMBL" id="KAG0572038.1"/>
    </source>
</evidence>
<dbReference type="Proteomes" id="UP000822688">
    <property type="component" value="Chromosome V"/>
</dbReference>
<sequence length="165" mass="18449">MAIAALYGSWRRSLLSRLFVSSADTQGKPAREQGKRQTRQKQKGKVKDHAGEPTVQPRRGRRPSRKKWVEKKVDSEFDMVIVPPDGISVSGSESDDSDWSIGWFEPHSSQFTDDEEDTFAVLMPCYGSPAPPDAVSRKTFSLNDDHKSPLLDHHGAPSLLTSQNR</sequence>
<feature type="region of interest" description="Disordered" evidence="1">
    <location>
        <begin position="130"/>
        <end position="165"/>
    </location>
</feature>
<evidence type="ECO:0000256" key="1">
    <source>
        <dbReference type="SAM" id="MobiDB-lite"/>
    </source>
</evidence>
<organism evidence="2 3">
    <name type="scientific">Ceratodon purpureus</name>
    <name type="common">Fire moss</name>
    <name type="synonym">Dicranum purpureum</name>
    <dbReference type="NCBI Taxonomy" id="3225"/>
    <lineage>
        <taxon>Eukaryota</taxon>
        <taxon>Viridiplantae</taxon>
        <taxon>Streptophyta</taxon>
        <taxon>Embryophyta</taxon>
        <taxon>Bryophyta</taxon>
        <taxon>Bryophytina</taxon>
        <taxon>Bryopsida</taxon>
        <taxon>Dicranidae</taxon>
        <taxon>Pseudoditrichales</taxon>
        <taxon>Ditrichaceae</taxon>
        <taxon>Ceratodon</taxon>
    </lineage>
</organism>